<keyword evidence="3" id="KW-0964">Secreted</keyword>
<dbReference type="PANTHER" id="PTHR31339:SF86">
    <property type="entry name" value="PECTATE LYASE SUPERFAMILY PROTEIN DOMAIN-CONTAINING PROTEIN"/>
    <property type="match status" value="1"/>
</dbReference>
<evidence type="ECO:0000256" key="6">
    <source>
        <dbReference type="RuleBase" id="RU361169"/>
    </source>
</evidence>
<reference evidence="8 9" key="1">
    <citation type="submission" date="2024-01" db="EMBL/GenBank/DDBJ databases">
        <title>The genomes of 5 underutilized Papilionoideae crops provide insights into root nodulation and disease resistanc.</title>
        <authorList>
            <person name="Jiang F."/>
        </authorList>
    </citation>
    <scope>NUCLEOTIDE SEQUENCE [LARGE SCALE GENOMIC DNA]</scope>
    <source>
        <strain evidence="8">JINMINGXINNONG_FW02</strain>
        <tissue evidence="8">Leaves</tissue>
    </source>
</reference>
<keyword evidence="7" id="KW-1133">Transmembrane helix</keyword>
<sequence>MEDGVKCLKSNGIIGEKPKTGYRDHLIRVVSSERFLSQKSLLALGGFLGCFSSSLPLSPPLSLPAPFSSLGGFQIAHRGWLKSSASGQKGQVDLTHMKRLSTLVGVFLVLASFSCSPWTVWGSSYCNRINLKEVRPHSVSITEFGAVGDGITLNTKAFQNAIFYLNSFADKGGAELFVPAGQWLTGSFDLISHLTLWLDNDAVILGSTNSEDWPIVEPLPSYGRGRELPGGRHRSLIYGRNLTDVVITGNNGTIDGQGSIWWDKFRNKTLDYTRPHLVELMNSTGVLISNVTFLNSPFWTIHPVYCSHVTIQNVTVIAPHGSPNTDGINPDSSDNVCIEDCYISTGDDLISIKSGWDGYGISFGRPSTNINIRRLIGKTTSAGIAIGSEMSGGVSEVHAEDIYIFHSRSAVRIKTSPGRGGYVRNVYISNMILADVDIAIRFTGLYGEHPDDHYDPEALPVIERITIKDVIGEKVKRAGLIQGIKGDNFVNICLSNITLNVTSKLPWNCSHVKGYSDLVSPEACEPLNERISPEHCSDCCYVPNHLTSLGNQNRGAWV</sequence>
<dbReference type="SMART" id="SM00710">
    <property type="entry name" value="PbH1"/>
    <property type="match status" value="5"/>
</dbReference>
<proteinExistence type="inferred from homology"/>
<keyword evidence="7" id="KW-0472">Membrane</keyword>
<protein>
    <recommendedName>
        <fullName evidence="10">Polygalacturonase</fullName>
    </recommendedName>
</protein>
<comment type="subcellular location">
    <subcellularLocation>
        <location evidence="1">Secreted</location>
        <location evidence="1">Cell wall</location>
    </subcellularLocation>
</comment>
<comment type="caution">
    <text evidence="8">The sequence shown here is derived from an EMBL/GenBank/DDBJ whole genome shotgun (WGS) entry which is preliminary data.</text>
</comment>
<dbReference type="InterPro" id="IPR012334">
    <property type="entry name" value="Pectin_lyas_fold"/>
</dbReference>
<keyword evidence="9" id="KW-1185">Reference proteome</keyword>
<evidence type="ECO:0000256" key="4">
    <source>
        <dbReference type="ARBA" id="ARBA00022801"/>
    </source>
</evidence>
<dbReference type="PANTHER" id="PTHR31339">
    <property type="entry name" value="PECTIN LYASE-RELATED"/>
    <property type="match status" value="1"/>
</dbReference>
<keyword evidence="7" id="KW-0812">Transmembrane</keyword>
<dbReference type="SUPFAM" id="SSF51126">
    <property type="entry name" value="Pectin lyase-like"/>
    <property type="match status" value="1"/>
</dbReference>
<evidence type="ECO:0000256" key="2">
    <source>
        <dbReference type="ARBA" id="ARBA00008834"/>
    </source>
</evidence>
<keyword evidence="3" id="KW-0134">Cell wall</keyword>
<feature type="transmembrane region" description="Helical" evidence="7">
    <location>
        <begin position="102"/>
        <end position="121"/>
    </location>
</feature>
<dbReference type="InterPro" id="IPR006626">
    <property type="entry name" value="PbH1"/>
</dbReference>
<gene>
    <name evidence="8" type="ORF">VNO80_15518</name>
</gene>
<dbReference type="AlphaFoldDB" id="A0AAN9MK02"/>
<dbReference type="EMBL" id="JAYMYR010000006">
    <property type="protein sequence ID" value="KAK7356250.1"/>
    <property type="molecule type" value="Genomic_DNA"/>
</dbReference>
<evidence type="ECO:0000256" key="3">
    <source>
        <dbReference type="ARBA" id="ARBA00022512"/>
    </source>
</evidence>
<dbReference type="InterPro" id="IPR000743">
    <property type="entry name" value="Glyco_hydro_28"/>
</dbReference>
<dbReference type="InterPro" id="IPR051801">
    <property type="entry name" value="GH28_Enzymes"/>
</dbReference>
<dbReference type="InterPro" id="IPR011050">
    <property type="entry name" value="Pectin_lyase_fold/virulence"/>
</dbReference>
<evidence type="ECO:0000256" key="5">
    <source>
        <dbReference type="ARBA" id="ARBA00023295"/>
    </source>
</evidence>
<evidence type="ECO:0000313" key="9">
    <source>
        <dbReference type="Proteomes" id="UP001374584"/>
    </source>
</evidence>
<keyword evidence="5 6" id="KW-0326">Glycosidase</keyword>
<comment type="similarity">
    <text evidence="2 6">Belongs to the glycosyl hydrolase 28 family.</text>
</comment>
<accession>A0AAN9MK02</accession>
<evidence type="ECO:0000256" key="7">
    <source>
        <dbReference type="SAM" id="Phobius"/>
    </source>
</evidence>
<keyword evidence="4 6" id="KW-0378">Hydrolase</keyword>
<dbReference type="Gene3D" id="2.160.20.10">
    <property type="entry name" value="Single-stranded right-handed beta-helix, Pectin lyase-like"/>
    <property type="match status" value="1"/>
</dbReference>
<dbReference type="Proteomes" id="UP001374584">
    <property type="component" value="Unassembled WGS sequence"/>
</dbReference>
<dbReference type="Pfam" id="PF00295">
    <property type="entry name" value="Glyco_hydro_28"/>
    <property type="match status" value="1"/>
</dbReference>
<dbReference type="GO" id="GO:0005975">
    <property type="term" value="P:carbohydrate metabolic process"/>
    <property type="evidence" value="ECO:0007669"/>
    <property type="project" value="InterPro"/>
</dbReference>
<dbReference type="GO" id="GO:0004650">
    <property type="term" value="F:polygalacturonase activity"/>
    <property type="evidence" value="ECO:0007669"/>
    <property type="project" value="InterPro"/>
</dbReference>
<evidence type="ECO:0000256" key="1">
    <source>
        <dbReference type="ARBA" id="ARBA00004191"/>
    </source>
</evidence>
<evidence type="ECO:0000313" key="8">
    <source>
        <dbReference type="EMBL" id="KAK7356250.1"/>
    </source>
</evidence>
<name>A0AAN9MK02_PHACN</name>
<organism evidence="8 9">
    <name type="scientific">Phaseolus coccineus</name>
    <name type="common">Scarlet runner bean</name>
    <name type="synonym">Phaseolus multiflorus</name>
    <dbReference type="NCBI Taxonomy" id="3886"/>
    <lineage>
        <taxon>Eukaryota</taxon>
        <taxon>Viridiplantae</taxon>
        <taxon>Streptophyta</taxon>
        <taxon>Embryophyta</taxon>
        <taxon>Tracheophyta</taxon>
        <taxon>Spermatophyta</taxon>
        <taxon>Magnoliopsida</taxon>
        <taxon>eudicotyledons</taxon>
        <taxon>Gunneridae</taxon>
        <taxon>Pentapetalae</taxon>
        <taxon>rosids</taxon>
        <taxon>fabids</taxon>
        <taxon>Fabales</taxon>
        <taxon>Fabaceae</taxon>
        <taxon>Papilionoideae</taxon>
        <taxon>50 kb inversion clade</taxon>
        <taxon>NPAAA clade</taxon>
        <taxon>indigoferoid/millettioid clade</taxon>
        <taxon>Phaseoleae</taxon>
        <taxon>Phaseolus</taxon>
    </lineage>
</organism>
<evidence type="ECO:0008006" key="10">
    <source>
        <dbReference type="Google" id="ProtNLM"/>
    </source>
</evidence>